<accession>A0A838ACN1</accession>
<dbReference type="InterPro" id="IPR018764">
    <property type="entry name" value="RskA_C"/>
</dbReference>
<feature type="domain" description="Anti-sigma K factor RskA C-terminal" evidence="1">
    <location>
        <begin position="2"/>
        <end position="82"/>
    </location>
</feature>
<dbReference type="EMBL" id="JACCKD010000005">
    <property type="protein sequence ID" value="MBA0127029.1"/>
    <property type="molecule type" value="Genomic_DNA"/>
</dbReference>
<comment type="caution">
    <text evidence="2">The sequence shown here is derived from an EMBL/GenBank/DDBJ whole genome shotgun (WGS) entry which is preliminary data.</text>
</comment>
<keyword evidence="3" id="KW-1185">Reference proteome</keyword>
<dbReference type="RefSeq" id="WP_180893837.1">
    <property type="nucleotide sequence ID" value="NZ_JACCKD010000005.1"/>
</dbReference>
<sequence length="88" mass="9279">MSATVMMSDDKGKLAFVSHRMLVPASEHAYQLWLITPHGRHSAGMSLRPTSSVVADSVAGVRHVGLTAEPEGGSQQPTTGPIELLALT</sequence>
<proteinExistence type="predicted"/>
<gene>
    <name evidence="2" type="ORF">H0B56_15875</name>
</gene>
<dbReference type="GO" id="GO:0005886">
    <property type="term" value="C:plasma membrane"/>
    <property type="evidence" value="ECO:0007669"/>
    <property type="project" value="InterPro"/>
</dbReference>
<reference evidence="2 3" key="1">
    <citation type="submission" date="2020-07" db="EMBL/GenBank/DDBJ databases">
        <title>Genome of Haloechinothrix sp.</title>
        <authorList>
            <person name="Tang S.-K."/>
            <person name="Yang L."/>
            <person name="Zhu W.-Y."/>
        </authorList>
    </citation>
    <scope>NUCLEOTIDE SEQUENCE [LARGE SCALE GENOMIC DNA]</scope>
    <source>
        <strain evidence="2 3">YIM 98757</strain>
    </source>
</reference>
<name>A0A838ACN1_9PSEU</name>
<evidence type="ECO:0000313" key="2">
    <source>
        <dbReference type="EMBL" id="MBA0127029.1"/>
    </source>
</evidence>
<protein>
    <submittedName>
        <fullName evidence="2">Anti-sigma factor</fullName>
    </submittedName>
</protein>
<evidence type="ECO:0000313" key="3">
    <source>
        <dbReference type="Proteomes" id="UP000582974"/>
    </source>
</evidence>
<dbReference type="AlphaFoldDB" id="A0A838ACN1"/>
<evidence type="ECO:0000259" key="1">
    <source>
        <dbReference type="Pfam" id="PF10099"/>
    </source>
</evidence>
<organism evidence="2 3">
    <name type="scientific">Haloechinothrix aidingensis</name>
    <dbReference type="NCBI Taxonomy" id="2752311"/>
    <lineage>
        <taxon>Bacteria</taxon>
        <taxon>Bacillati</taxon>
        <taxon>Actinomycetota</taxon>
        <taxon>Actinomycetes</taxon>
        <taxon>Pseudonocardiales</taxon>
        <taxon>Pseudonocardiaceae</taxon>
        <taxon>Haloechinothrix</taxon>
    </lineage>
</organism>
<dbReference type="Proteomes" id="UP000582974">
    <property type="component" value="Unassembled WGS sequence"/>
</dbReference>
<dbReference type="Pfam" id="PF10099">
    <property type="entry name" value="RskA_C"/>
    <property type="match status" value="1"/>
</dbReference>